<dbReference type="NCBIfam" id="TIGR02135">
    <property type="entry name" value="phoU_full"/>
    <property type="match status" value="1"/>
</dbReference>
<dbReference type="PIRSF" id="PIRSF003107">
    <property type="entry name" value="PhoU"/>
    <property type="match status" value="1"/>
</dbReference>
<protein>
    <recommendedName>
        <fullName evidence="8">Phosphate-specific transport system accessory protein PhoU</fullName>
    </recommendedName>
</protein>
<dbReference type="Pfam" id="PF01895">
    <property type="entry name" value="PhoU"/>
    <property type="match status" value="2"/>
</dbReference>
<dbReference type="SUPFAM" id="SSF109755">
    <property type="entry name" value="PhoU-like"/>
    <property type="match status" value="1"/>
</dbReference>
<dbReference type="InterPro" id="IPR038078">
    <property type="entry name" value="PhoU-like_sf"/>
</dbReference>
<dbReference type="InterPro" id="IPR026022">
    <property type="entry name" value="PhoU_dom"/>
</dbReference>
<comment type="subcellular location">
    <subcellularLocation>
        <location evidence="1 8">Cytoplasm</location>
    </subcellularLocation>
</comment>
<comment type="function">
    <text evidence="7 8">Plays a role in the regulation of phosphate uptake.</text>
</comment>
<reference evidence="10 11" key="1">
    <citation type="submission" date="2016-04" db="EMBL/GenBank/DDBJ databases">
        <title>Complete genome sequence of Dokdonella koreensis DS-123T.</title>
        <authorList>
            <person name="Kim J.F."/>
            <person name="Lee H."/>
            <person name="Kwak M.-J."/>
        </authorList>
    </citation>
    <scope>NUCLEOTIDE SEQUENCE [LARGE SCALE GENOMIC DNA]</scope>
    <source>
        <strain evidence="10 11">DS-123</strain>
    </source>
</reference>
<evidence type="ECO:0000256" key="3">
    <source>
        <dbReference type="ARBA" id="ARBA00011738"/>
    </source>
</evidence>
<sequence length="242" mass="27220">MPMSTEHTHLNPHISRQFSNELEDVRRKVLAMGGLVEEQLAVALRVLTDGDARLGAEVTAREEQINAAEIEIDSQCTQILARRQPAASDLRLVLTVMKMLGDIERIGDEAKRIERIAEGLVGEDSHGEEPTAALAGLGVQARDMLRGALDAFARLDERLALDVIRRDRRIDARYRDLLALLTDRMRQTPDAIPRELERLWAARSLERVGDRCKNLCEYVLYLVRGKDVRHTGLARNEDPAAE</sequence>
<evidence type="ECO:0000256" key="2">
    <source>
        <dbReference type="ARBA" id="ARBA00008107"/>
    </source>
</evidence>
<dbReference type="AlphaFoldDB" id="A0A160DVZ4"/>
<keyword evidence="6 8" id="KW-0592">Phosphate transport</keyword>
<gene>
    <name evidence="10" type="ORF">I596_2572</name>
</gene>
<evidence type="ECO:0000259" key="9">
    <source>
        <dbReference type="Pfam" id="PF01895"/>
    </source>
</evidence>
<keyword evidence="5 8" id="KW-0963">Cytoplasm</keyword>
<comment type="subunit">
    <text evidence="3 8">Homodimer.</text>
</comment>
<accession>A0A160DVZ4</accession>
<dbReference type="STRING" id="1300342.I596_2572"/>
<dbReference type="GO" id="GO:0006817">
    <property type="term" value="P:phosphate ion transport"/>
    <property type="evidence" value="ECO:0007669"/>
    <property type="project" value="UniProtKB-KW"/>
</dbReference>
<dbReference type="PATRIC" id="fig|1300342.3.peg.2507"/>
<dbReference type="InterPro" id="IPR028366">
    <property type="entry name" value="PhoU"/>
</dbReference>
<evidence type="ECO:0000313" key="10">
    <source>
        <dbReference type="EMBL" id="ANB18574.1"/>
    </source>
</evidence>
<evidence type="ECO:0000256" key="8">
    <source>
        <dbReference type="PIRNR" id="PIRNR003107"/>
    </source>
</evidence>
<dbReference type="GO" id="GO:0030643">
    <property type="term" value="P:intracellular phosphate ion homeostasis"/>
    <property type="evidence" value="ECO:0007669"/>
    <property type="project" value="InterPro"/>
</dbReference>
<evidence type="ECO:0000256" key="6">
    <source>
        <dbReference type="ARBA" id="ARBA00022592"/>
    </source>
</evidence>
<dbReference type="EMBL" id="CP015249">
    <property type="protein sequence ID" value="ANB18574.1"/>
    <property type="molecule type" value="Genomic_DNA"/>
</dbReference>
<evidence type="ECO:0000256" key="5">
    <source>
        <dbReference type="ARBA" id="ARBA00022490"/>
    </source>
</evidence>
<dbReference type="Proteomes" id="UP000076830">
    <property type="component" value="Chromosome"/>
</dbReference>
<feature type="domain" description="PhoU" evidence="9">
    <location>
        <begin position="137"/>
        <end position="219"/>
    </location>
</feature>
<evidence type="ECO:0000256" key="4">
    <source>
        <dbReference type="ARBA" id="ARBA00022448"/>
    </source>
</evidence>
<evidence type="ECO:0000313" key="11">
    <source>
        <dbReference type="Proteomes" id="UP000076830"/>
    </source>
</evidence>
<feature type="domain" description="PhoU" evidence="9">
    <location>
        <begin position="30"/>
        <end position="113"/>
    </location>
</feature>
<comment type="similarity">
    <text evidence="2 8">Belongs to the PhoU family.</text>
</comment>
<evidence type="ECO:0000256" key="1">
    <source>
        <dbReference type="ARBA" id="ARBA00004496"/>
    </source>
</evidence>
<dbReference type="PANTHER" id="PTHR42930">
    <property type="entry name" value="PHOSPHATE-SPECIFIC TRANSPORT SYSTEM ACCESSORY PROTEIN PHOU"/>
    <property type="match status" value="1"/>
</dbReference>
<dbReference type="GO" id="GO:0005737">
    <property type="term" value="C:cytoplasm"/>
    <property type="evidence" value="ECO:0007669"/>
    <property type="project" value="UniProtKB-SubCell"/>
</dbReference>
<name>A0A160DVZ4_9GAMM</name>
<keyword evidence="11" id="KW-1185">Reference proteome</keyword>
<evidence type="ECO:0000256" key="7">
    <source>
        <dbReference type="ARBA" id="ARBA00056181"/>
    </source>
</evidence>
<proteinExistence type="inferred from homology"/>
<organism evidence="10 11">
    <name type="scientific">Dokdonella koreensis DS-123</name>
    <dbReference type="NCBI Taxonomy" id="1300342"/>
    <lineage>
        <taxon>Bacteria</taxon>
        <taxon>Pseudomonadati</taxon>
        <taxon>Pseudomonadota</taxon>
        <taxon>Gammaproteobacteria</taxon>
        <taxon>Lysobacterales</taxon>
        <taxon>Rhodanobacteraceae</taxon>
        <taxon>Dokdonella</taxon>
    </lineage>
</organism>
<dbReference type="PANTHER" id="PTHR42930:SF3">
    <property type="entry name" value="PHOSPHATE-SPECIFIC TRANSPORT SYSTEM ACCESSORY PROTEIN PHOU"/>
    <property type="match status" value="1"/>
</dbReference>
<keyword evidence="4 8" id="KW-0813">Transport</keyword>
<dbReference type="KEGG" id="dko:I596_2572"/>
<dbReference type="Gene3D" id="1.20.58.220">
    <property type="entry name" value="Phosphate transport system protein phou homolog 2, domain 2"/>
    <property type="match status" value="2"/>
</dbReference>
<dbReference type="FunFam" id="1.20.58.220:FF:000004">
    <property type="entry name" value="Phosphate-specific transport system accessory protein PhoU"/>
    <property type="match status" value="1"/>
</dbReference>
<dbReference type="GO" id="GO:0045936">
    <property type="term" value="P:negative regulation of phosphate metabolic process"/>
    <property type="evidence" value="ECO:0007669"/>
    <property type="project" value="InterPro"/>
</dbReference>